<dbReference type="PROSITE" id="PS51257">
    <property type="entry name" value="PROKAR_LIPOPROTEIN"/>
    <property type="match status" value="1"/>
</dbReference>
<feature type="compositionally biased region" description="Polar residues" evidence="2">
    <location>
        <begin position="32"/>
        <end position="41"/>
    </location>
</feature>
<evidence type="ECO:0000313" key="5">
    <source>
        <dbReference type="Proteomes" id="UP000279911"/>
    </source>
</evidence>
<accession>A0A3R9EYZ7</accession>
<feature type="chain" id="PRO_5039244598" evidence="3">
    <location>
        <begin position="21"/>
        <end position="216"/>
    </location>
</feature>
<dbReference type="Proteomes" id="UP000279911">
    <property type="component" value="Unassembled WGS sequence"/>
</dbReference>
<evidence type="ECO:0000256" key="3">
    <source>
        <dbReference type="SAM" id="SignalP"/>
    </source>
</evidence>
<comment type="caution">
    <text evidence="4">The sequence shown here is derived from an EMBL/GenBank/DDBJ whole genome shotgun (WGS) entry which is preliminary data.</text>
</comment>
<dbReference type="Pfam" id="PF08139">
    <property type="entry name" value="LPAM_1"/>
    <property type="match status" value="1"/>
</dbReference>
<dbReference type="InterPro" id="IPR029050">
    <property type="entry name" value="Immunoprotect_excell_Ig-like"/>
</dbReference>
<feature type="signal peptide" evidence="3">
    <location>
        <begin position="1"/>
        <end position="20"/>
    </location>
</feature>
<organism evidence="4 5">
    <name type="scientific">Mesobacillus subterraneus</name>
    <dbReference type="NCBI Taxonomy" id="285983"/>
    <lineage>
        <taxon>Bacteria</taxon>
        <taxon>Bacillati</taxon>
        <taxon>Bacillota</taxon>
        <taxon>Bacilli</taxon>
        <taxon>Bacillales</taxon>
        <taxon>Bacillaceae</taxon>
        <taxon>Mesobacillus</taxon>
    </lineage>
</organism>
<dbReference type="Gene3D" id="2.60.40.1240">
    <property type="match status" value="1"/>
</dbReference>
<dbReference type="EMBL" id="RSFW01000017">
    <property type="protein sequence ID" value="RSD26315.1"/>
    <property type="molecule type" value="Genomic_DNA"/>
</dbReference>
<protein>
    <submittedName>
        <fullName evidence="4">DUF4352 domain-containing protein</fullName>
    </submittedName>
</protein>
<dbReference type="AlphaFoldDB" id="A0A3R9EYZ7"/>
<feature type="region of interest" description="Disordered" evidence="2">
    <location>
        <begin position="32"/>
        <end position="64"/>
    </location>
</feature>
<dbReference type="OrthoDB" id="2352213at2"/>
<dbReference type="InterPro" id="IPR012640">
    <property type="entry name" value="Membr_lipoprot_lipid_attach_CS"/>
</dbReference>
<proteinExistence type="predicted"/>
<reference evidence="5" key="1">
    <citation type="submission" date="2018-12" db="EMBL/GenBank/DDBJ databases">
        <title>Bacillus chawlae sp. nov., Bacillus glennii sp. nov., and Bacillus saganii sp. nov. Isolated from the Vehicle Assembly Building at Kennedy Space Center where the Viking Spacecraft were Assembled.</title>
        <authorList>
            <person name="Seuylemezian A."/>
            <person name="Vaishampayan P."/>
        </authorList>
    </citation>
    <scope>NUCLEOTIDE SEQUENCE [LARGE SCALE GENOMIC DNA]</scope>
    <source>
        <strain evidence="5">DSM 13966</strain>
    </source>
</reference>
<evidence type="ECO:0000256" key="1">
    <source>
        <dbReference type="ARBA" id="ARBA00022729"/>
    </source>
</evidence>
<evidence type="ECO:0000313" key="4">
    <source>
        <dbReference type="EMBL" id="RSD26315.1"/>
    </source>
</evidence>
<evidence type="ECO:0000256" key="2">
    <source>
        <dbReference type="SAM" id="MobiDB-lite"/>
    </source>
</evidence>
<sequence length="216" mass="23880">MKKYFALLTAAVLLSGCSVAGDKQDQAMKTVQASSNGSKPATSDLLIPNPQVSDDSSLAKEGDSISDRKGELTLKQIKQVNKTLTIGGIDYTVKDIKLLHYVPDYSLIDFYHPYTHDEEFDFIKVGIELKNSSDEGYHFAPIAFMKLNNDIIKTWEDDFYLEELNGGIQPGQVKKGNMGFIVDELDSLEAVELLTGDLVDLGKAKEAEPVKLNIKM</sequence>
<gene>
    <name evidence="4" type="ORF">EJA10_15225</name>
</gene>
<name>A0A3R9EYZ7_9BACI</name>
<keyword evidence="1 3" id="KW-0732">Signal</keyword>